<dbReference type="Proteomes" id="UP000681155">
    <property type="component" value="Chromosome"/>
</dbReference>
<organism evidence="3 4">
    <name type="scientific">Pseudomonas hormoni</name>
    <dbReference type="NCBI Taxonomy" id="3093767"/>
    <lineage>
        <taxon>Bacteria</taxon>
        <taxon>Pseudomonadati</taxon>
        <taxon>Pseudomonadota</taxon>
        <taxon>Gammaproteobacteria</taxon>
        <taxon>Pseudomonadales</taxon>
        <taxon>Pseudomonadaceae</taxon>
        <taxon>Pseudomonas</taxon>
    </lineage>
</organism>
<comment type="similarity">
    <text evidence="1">Belongs to the colicins ColE2/ColE8/ColE9 and pyocins S1/S2 family.</text>
</comment>
<dbReference type="SUPFAM" id="SSF47345">
    <property type="entry name" value="Colicin E immunity proteins"/>
    <property type="match status" value="1"/>
</dbReference>
<name>A0ABX8F4Z8_9PSED</name>
<dbReference type="RefSeq" id="WP_214384956.1">
    <property type="nucleotide sequence ID" value="NZ_CP075566.1"/>
</dbReference>
<evidence type="ECO:0000313" key="4">
    <source>
        <dbReference type="Proteomes" id="UP000681155"/>
    </source>
</evidence>
<evidence type="ECO:0000256" key="2">
    <source>
        <dbReference type="ARBA" id="ARBA00023025"/>
    </source>
</evidence>
<dbReference type="CDD" id="cd16363">
    <property type="entry name" value="Col_Im_like"/>
    <property type="match status" value="1"/>
</dbReference>
<evidence type="ECO:0000313" key="3">
    <source>
        <dbReference type="EMBL" id="QVW26999.1"/>
    </source>
</evidence>
<dbReference type="PRINTS" id="PR01299">
    <property type="entry name" value="PYOCIN"/>
</dbReference>
<dbReference type="Pfam" id="PF01320">
    <property type="entry name" value="Colicin_Pyocin"/>
    <property type="match status" value="1"/>
</dbReference>
<keyword evidence="4" id="KW-1185">Reference proteome</keyword>
<dbReference type="EMBL" id="CP075566">
    <property type="protein sequence ID" value="QVW26999.1"/>
    <property type="molecule type" value="Genomic_DNA"/>
</dbReference>
<accession>A0ABX8F4Z8</accession>
<dbReference type="InterPro" id="IPR000290">
    <property type="entry name" value="Colicin_pyocin"/>
</dbReference>
<dbReference type="Gene3D" id="1.10.1200.20">
    <property type="entry name" value="Colicin E immunity protein"/>
    <property type="match status" value="1"/>
</dbReference>
<sequence>MIFKDKLEDYTESEFLSFLNEFFEDTNELRGEELGDYTSKLVHHFERITEHPEKSALIFYPASGREDSPEGILKEIKEWREANGKPGFKPE</sequence>
<gene>
    <name evidence="3" type="ORF">KJF94_25340</name>
</gene>
<proteinExistence type="inferred from homology"/>
<keyword evidence="2" id="KW-0079">Bacteriocin immunity</keyword>
<reference evidence="3 4" key="1">
    <citation type="submission" date="2021-05" db="EMBL/GenBank/DDBJ databases">
        <title>Complete genome of the cytokinin-producing biocontrol strain Pseudomonas fluorescens G20-18.</title>
        <authorList>
            <person name="Nielsen T.K."/>
            <person name="Mekureyaw M.F."/>
            <person name="Hansen L.H."/>
            <person name="Nicolaisen M.H."/>
            <person name="Roitsch T.G."/>
            <person name="Hennessy R.C."/>
        </authorList>
    </citation>
    <scope>NUCLEOTIDE SEQUENCE [LARGE SCALE GENOMIC DNA]</scope>
    <source>
        <strain evidence="3 4">G20-18</strain>
    </source>
</reference>
<protein>
    <submittedName>
        <fullName evidence="3">Bacteriocin immunity protein</fullName>
    </submittedName>
</protein>
<dbReference type="InterPro" id="IPR035900">
    <property type="entry name" value="Colicin_E_sf"/>
</dbReference>
<evidence type="ECO:0000256" key="1">
    <source>
        <dbReference type="ARBA" id="ARBA00009346"/>
    </source>
</evidence>